<evidence type="ECO:0000256" key="2">
    <source>
        <dbReference type="ARBA" id="ARBA00022527"/>
    </source>
</evidence>
<dbReference type="Gene3D" id="1.10.510.10">
    <property type="entry name" value="Transferase(Phosphotransferase) domain 1"/>
    <property type="match status" value="1"/>
</dbReference>
<dbReference type="GO" id="GO:0004674">
    <property type="term" value="F:protein serine/threonine kinase activity"/>
    <property type="evidence" value="ECO:0007669"/>
    <property type="project" value="UniProtKB-KW"/>
</dbReference>
<keyword evidence="5 9" id="KW-0418">Kinase</keyword>
<dbReference type="Gene3D" id="3.30.200.20">
    <property type="entry name" value="Phosphorylase Kinase, domain 1"/>
    <property type="match status" value="1"/>
</dbReference>
<keyword evidence="6" id="KW-0067">ATP-binding</keyword>
<dbReference type="EMBL" id="AP019860">
    <property type="protein sequence ID" value="BBM83974.1"/>
    <property type="molecule type" value="Genomic_DNA"/>
</dbReference>
<keyword evidence="3" id="KW-0808">Transferase</keyword>
<proteinExistence type="predicted"/>
<dbReference type="InterPro" id="IPR011009">
    <property type="entry name" value="Kinase-like_dom_sf"/>
</dbReference>
<dbReference type="PROSITE" id="PS50011">
    <property type="entry name" value="PROTEIN_KINASE_DOM"/>
    <property type="match status" value="1"/>
</dbReference>
<gene>
    <name evidence="9" type="ORF">UABAM_02329</name>
</gene>
<evidence type="ECO:0000259" key="8">
    <source>
        <dbReference type="PROSITE" id="PS50011"/>
    </source>
</evidence>
<keyword evidence="4" id="KW-0547">Nucleotide-binding</keyword>
<dbReference type="OrthoDB" id="6111975at2"/>
<evidence type="ECO:0000313" key="10">
    <source>
        <dbReference type="Proteomes" id="UP000326354"/>
    </source>
</evidence>
<dbReference type="AlphaFoldDB" id="A0A5S9F409"/>
<dbReference type="PANTHER" id="PTHR43289">
    <property type="entry name" value="MITOGEN-ACTIVATED PROTEIN KINASE KINASE KINASE 20-RELATED"/>
    <property type="match status" value="1"/>
</dbReference>
<dbReference type="CDD" id="cd14014">
    <property type="entry name" value="STKc_PknB_like"/>
    <property type="match status" value="1"/>
</dbReference>
<evidence type="ECO:0000256" key="6">
    <source>
        <dbReference type="ARBA" id="ARBA00022840"/>
    </source>
</evidence>
<reference evidence="9 10" key="1">
    <citation type="submission" date="2019-08" db="EMBL/GenBank/DDBJ databases">
        <title>Complete genome sequence of Candidatus Uab amorphum.</title>
        <authorList>
            <person name="Shiratori T."/>
            <person name="Suzuki S."/>
            <person name="Kakizawa Y."/>
            <person name="Ishida K."/>
        </authorList>
    </citation>
    <scope>NUCLEOTIDE SEQUENCE [LARGE SCALE GENOMIC DNA]</scope>
    <source>
        <strain evidence="9 10">SRT547</strain>
    </source>
</reference>
<evidence type="ECO:0000256" key="3">
    <source>
        <dbReference type="ARBA" id="ARBA00022679"/>
    </source>
</evidence>
<dbReference type="SMART" id="SM00220">
    <property type="entry name" value="S_TKc"/>
    <property type="match status" value="1"/>
</dbReference>
<dbReference type="Pfam" id="PF00069">
    <property type="entry name" value="Pkinase"/>
    <property type="match status" value="1"/>
</dbReference>
<evidence type="ECO:0000256" key="4">
    <source>
        <dbReference type="ARBA" id="ARBA00022741"/>
    </source>
</evidence>
<dbReference type="PROSITE" id="PS00108">
    <property type="entry name" value="PROTEIN_KINASE_ST"/>
    <property type="match status" value="1"/>
</dbReference>
<keyword evidence="10" id="KW-1185">Reference proteome</keyword>
<evidence type="ECO:0000256" key="5">
    <source>
        <dbReference type="ARBA" id="ARBA00022777"/>
    </source>
</evidence>
<dbReference type="InterPro" id="IPR008271">
    <property type="entry name" value="Ser/Thr_kinase_AS"/>
</dbReference>
<dbReference type="RefSeq" id="WP_151968154.1">
    <property type="nucleotide sequence ID" value="NZ_AP019860.1"/>
</dbReference>
<feature type="domain" description="Protein kinase" evidence="8">
    <location>
        <begin position="110"/>
        <end position="370"/>
    </location>
</feature>
<keyword evidence="7" id="KW-0472">Membrane</keyword>
<dbReference type="InterPro" id="IPR000719">
    <property type="entry name" value="Prot_kinase_dom"/>
</dbReference>
<organism evidence="9 10">
    <name type="scientific">Uabimicrobium amorphum</name>
    <dbReference type="NCBI Taxonomy" id="2596890"/>
    <lineage>
        <taxon>Bacteria</taxon>
        <taxon>Pseudomonadati</taxon>
        <taxon>Planctomycetota</taxon>
        <taxon>Candidatus Uabimicrobiia</taxon>
        <taxon>Candidatus Uabimicrobiales</taxon>
        <taxon>Candidatus Uabimicrobiaceae</taxon>
        <taxon>Candidatus Uabimicrobium</taxon>
    </lineage>
</organism>
<name>A0A5S9F409_UABAM</name>
<dbReference type="Proteomes" id="UP000326354">
    <property type="component" value="Chromosome"/>
</dbReference>
<keyword evidence="7" id="KW-0812">Transmembrane</keyword>
<feature type="transmembrane region" description="Helical" evidence="7">
    <location>
        <begin position="413"/>
        <end position="430"/>
    </location>
</feature>
<keyword evidence="7" id="KW-1133">Transmembrane helix</keyword>
<evidence type="ECO:0000256" key="7">
    <source>
        <dbReference type="SAM" id="Phobius"/>
    </source>
</evidence>
<dbReference type="FunFam" id="1.10.510.10:FF:000021">
    <property type="entry name" value="Serine/threonine protein kinase"/>
    <property type="match status" value="1"/>
</dbReference>
<protein>
    <recommendedName>
        <fullName evidence="1">non-specific serine/threonine protein kinase</fullName>
        <ecNumber evidence="1">2.7.11.1</ecNumber>
    </recommendedName>
</protein>
<dbReference type="PANTHER" id="PTHR43289:SF6">
    <property type="entry name" value="SERINE_THREONINE-PROTEIN KINASE NEKL-3"/>
    <property type="match status" value="1"/>
</dbReference>
<accession>A0A5S9F409</accession>
<sequence length="434" mass="49979">MKIDGFCYSSVDFHKDDLLLIKICLEHDFVPSKELQRMLASSPDKQLIFQLTNYLDEKKLSQLIKLHNSKILCQCGALLTKGITKCDQCNERVSDRRGRSTRKHKRYGKYKPVEKVGEGSVGVVYKAIQTDLDRTVALKVLQADVDDTAFLRFKQESQAVASLNHPSIVSLHDVGQANNEYFLAMEFVDGKPLTNYIRKRKLTIEDSVKIIIQIIRGLQHAHQKKIIHRDIKPDNIIITNDKVPKITDFGLARRLNQKSRITQNDIIMGTPIYMSPEQARGEHNLEYSTDIYSTGVVFYEMLSGQLPFNNDSTTLVLLHRIIKDPPPALHRVDPSIPPALNDICMKALEKDPKDRYKTMKHFADKVEQFFEDNYVKKEVPIVEDISTDELEIENASKKRTLRTLISKEDRLEWYDIVLWVLLGFGLVYFCHKAF</sequence>
<keyword evidence="2 9" id="KW-0723">Serine/threonine-protein kinase</keyword>
<dbReference type="GO" id="GO:0005524">
    <property type="term" value="F:ATP binding"/>
    <property type="evidence" value="ECO:0007669"/>
    <property type="project" value="UniProtKB-KW"/>
</dbReference>
<dbReference type="EC" id="2.7.11.1" evidence="1"/>
<evidence type="ECO:0000313" key="9">
    <source>
        <dbReference type="EMBL" id="BBM83974.1"/>
    </source>
</evidence>
<evidence type="ECO:0000256" key="1">
    <source>
        <dbReference type="ARBA" id="ARBA00012513"/>
    </source>
</evidence>
<dbReference type="KEGG" id="uam:UABAM_02329"/>
<dbReference type="SUPFAM" id="SSF56112">
    <property type="entry name" value="Protein kinase-like (PK-like)"/>
    <property type="match status" value="1"/>
</dbReference>